<dbReference type="OrthoDB" id="10652176at2759"/>
<name>A0A5J9VSV6_9POAL</name>
<comment type="caution">
    <text evidence="1">The sequence shown here is derived from an EMBL/GenBank/DDBJ whole genome shotgun (WGS) entry which is preliminary data.</text>
</comment>
<proteinExistence type="predicted"/>
<organism evidence="1 2">
    <name type="scientific">Eragrostis curvula</name>
    <name type="common">weeping love grass</name>
    <dbReference type="NCBI Taxonomy" id="38414"/>
    <lineage>
        <taxon>Eukaryota</taxon>
        <taxon>Viridiplantae</taxon>
        <taxon>Streptophyta</taxon>
        <taxon>Embryophyta</taxon>
        <taxon>Tracheophyta</taxon>
        <taxon>Spermatophyta</taxon>
        <taxon>Magnoliopsida</taxon>
        <taxon>Liliopsida</taxon>
        <taxon>Poales</taxon>
        <taxon>Poaceae</taxon>
        <taxon>PACMAD clade</taxon>
        <taxon>Chloridoideae</taxon>
        <taxon>Eragrostideae</taxon>
        <taxon>Eragrostidinae</taxon>
        <taxon>Eragrostis</taxon>
    </lineage>
</organism>
<accession>A0A5J9VSV6</accession>
<dbReference type="Gramene" id="TVU38661">
    <property type="protein sequence ID" value="TVU38661"/>
    <property type="gene ID" value="EJB05_12045"/>
</dbReference>
<sequence length="170" mass="18523">MALRRHRCKAFARCPAREGMKAARPKQGQQYSSSPPMCAPCWGGGDVGDLSEATATQRHELLLLSSALHAATRLLRRTSFAAAAPSTHAAVAAIDASSRRGHIGTSGHHDTWKSAKRGKYAERSHGFGIDISSNWIRLAFLLATTGMSLPEKKHQDVRQHLKRNNLSCIT</sequence>
<evidence type="ECO:0000313" key="2">
    <source>
        <dbReference type="Proteomes" id="UP000324897"/>
    </source>
</evidence>
<keyword evidence="2" id="KW-1185">Reference proteome</keyword>
<dbReference type="AlphaFoldDB" id="A0A5J9VSV6"/>
<reference evidence="1 2" key="1">
    <citation type="journal article" date="2019" name="Sci. Rep.">
        <title>A high-quality genome of Eragrostis curvula grass provides insights into Poaceae evolution and supports new strategies to enhance forage quality.</title>
        <authorList>
            <person name="Carballo J."/>
            <person name="Santos B.A.C.M."/>
            <person name="Zappacosta D."/>
            <person name="Garbus I."/>
            <person name="Selva J.P."/>
            <person name="Gallo C.A."/>
            <person name="Diaz A."/>
            <person name="Albertini E."/>
            <person name="Caccamo M."/>
            <person name="Echenique V."/>
        </authorList>
    </citation>
    <scope>NUCLEOTIDE SEQUENCE [LARGE SCALE GENOMIC DNA]</scope>
    <source>
        <strain evidence="2">cv. Victoria</strain>
        <tissue evidence="1">Leaf</tissue>
    </source>
</reference>
<feature type="non-terminal residue" evidence="1">
    <location>
        <position position="1"/>
    </location>
</feature>
<protein>
    <submittedName>
        <fullName evidence="1">Uncharacterized protein</fullName>
    </submittedName>
</protein>
<evidence type="ECO:0000313" key="1">
    <source>
        <dbReference type="EMBL" id="TVU38661.1"/>
    </source>
</evidence>
<dbReference type="EMBL" id="RWGY01000007">
    <property type="protein sequence ID" value="TVU38661.1"/>
    <property type="molecule type" value="Genomic_DNA"/>
</dbReference>
<dbReference type="Proteomes" id="UP000324897">
    <property type="component" value="Chromosome 4"/>
</dbReference>
<gene>
    <name evidence="1" type="ORF">EJB05_12045</name>
</gene>